<dbReference type="InterPro" id="IPR012340">
    <property type="entry name" value="NA-bd_OB-fold"/>
</dbReference>
<evidence type="ECO:0000256" key="9">
    <source>
        <dbReference type="SAM" id="MobiDB-lite"/>
    </source>
</evidence>
<dbReference type="SUPFAM" id="SSF50249">
    <property type="entry name" value="Nucleic acid-binding proteins"/>
    <property type="match status" value="2"/>
</dbReference>
<dbReference type="Pfam" id="PF02656">
    <property type="entry name" value="DUF202"/>
    <property type="match status" value="1"/>
</dbReference>
<dbReference type="InterPro" id="IPR057620">
    <property type="entry name" value="POT1A/B-like_OB"/>
</dbReference>
<dbReference type="SMART" id="SM00976">
    <property type="entry name" value="Telo_bind"/>
    <property type="match status" value="1"/>
</dbReference>
<evidence type="ECO:0000259" key="11">
    <source>
        <dbReference type="SMART" id="SM00976"/>
    </source>
</evidence>
<evidence type="ECO:0000313" key="13">
    <source>
        <dbReference type="Proteomes" id="UP000239649"/>
    </source>
</evidence>
<evidence type="ECO:0000256" key="1">
    <source>
        <dbReference type="ARBA" id="ARBA00004127"/>
    </source>
</evidence>
<keyword evidence="13" id="KW-1185">Reference proteome</keyword>
<feature type="transmembrane region" description="Helical" evidence="10">
    <location>
        <begin position="128"/>
        <end position="146"/>
    </location>
</feature>
<comment type="caution">
    <text evidence="12">The sequence shown here is derived from an EMBL/GenBank/DDBJ whole genome shotgun (WGS) entry which is preliminary data.</text>
</comment>
<comment type="subcellular location">
    <subcellularLocation>
        <location evidence="2">Chromosome</location>
        <location evidence="2">Telomere</location>
    </subcellularLocation>
    <subcellularLocation>
        <location evidence="1">Endomembrane system</location>
        <topology evidence="1">Multi-pass membrane protein</topology>
    </subcellularLocation>
</comment>
<dbReference type="GO" id="GO:0000783">
    <property type="term" value="C:nuclear telomere cap complex"/>
    <property type="evidence" value="ECO:0007669"/>
    <property type="project" value="TreeGrafter"/>
</dbReference>
<evidence type="ECO:0000256" key="6">
    <source>
        <dbReference type="ARBA" id="ARBA00022989"/>
    </source>
</evidence>
<evidence type="ECO:0000313" key="12">
    <source>
        <dbReference type="EMBL" id="PSC73539.1"/>
    </source>
</evidence>
<dbReference type="Gene3D" id="2.40.50.140">
    <property type="entry name" value="Nucleic acid-binding proteins"/>
    <property type="match status" value="1"/>
</dbReference>
<evidence type="ECO:0000256" key="10">
    <source>
        <dbReference type="SAM" id="Phobius"/>
    </source>
</evidence>
<evidence type="ECO:0000256" key="4">
    <source>
        <dbReference type="ARBA" id="ARBA00022692"/>
    </source>
</evidence>
<keyword evidence="8 10" id="KW-0472">Membrane</keyword>
<feature type="region of interest" description="Disordered" evidence="9">
    <location>
        <begin position="692"/>
        <end position="729"/>
    </location>
</feature>
<name>A0A2P6VHH7_9CHLO</name>
<dbReference type="InterPro" id="IPR028389">
    <property type="entry name" value="POT1"/>
</dbReference>
<dbReference type="GO" id="GO:0016233">
    <property type="term" value="P:telomere capping"/>
    <property type="evidence" value="ECO:0007669"/>
    <property type="project" value="TreeGrafter"/>
</dbReference>
<feature type="transmembrane region" description="Helical" evidence="10">
    <location>
        <begin position="89"/>
        <end position="108"/>
    </location>
</feature>
<evidence type="ECO:0000256" key="2">
    <source>
        <dbReference type="ARBA" id="ARBA00004574"/>
    </source>
</evidence>
<gene>
    <name evidence="12" type="ORF">C2E20_3517</name>
</gene>
<evidence type="ECO:0000256" key="7">
    <source>
        <dbReference type="ARBA" id="ARBA00023125"/>
    </source>
</evidence>
<dbReference type="CDD" id="cd04497">
    <property type="entry name" value="hPOT1_OB1_like"/>
    <property type="match status" value="1"/>
</dbReference>
<evidence type="ECO:0000256" key="5">
    <source>
        <dbReference type="ARBA" id="ARBA00022895"/>
    </source>
</evidence>
<dbReference type="GO" id="GO:0010521">
    <property type="term" value="F:telomerase inhibitor activity"/>
    <property type="evidence" value="ECO:0007669"/>
    <property type="project" value="TreeGrafter"/>
</dbReference>
<dbReference type="EMBL" id="LHPF02000007">
    <property type="protein sequence ID" value="PSC73539.1"/>
    <property type="molecule type" value="Genomic_DNA"/>
</dbReference>
<accession>A0A2P6VHH7</accession>
<keyword evidence="6 10" id="KW-1133">Transmembrane helix</keyword>
<dbReference type="GO" id="GO:0032210">
    <property type="term" value="P:regulation of telomere maintenance via telomerase"/>
    <property type="evidence" value="ECO:0007669"/>
    <property type="project" value="TreeGrafter"/>
</dbReference>
<dbReference type="Pfam" id="PF25507">
    <property type="entry name" value="OB_POT1A"/>
    <property type="match status" value="1"/>
</dbReference>
<keyword evidence="7" id="KW-0238">DNA-binding</keyword>
<proteinExistence type="predicted"/>
<organism evidence="12 13">
    <name type="scientific">Micractinium conductrix</name>
    <dbReference type="NCBI Taxonomy" id="554055"/>
    <lineage>
        <taxon>Eukaryota</taxon>
        <taxon>Viridiplantae</taxon>
        <taxon>Chlorophyta</taxon>
        <taxon>core chlorophytes</taxon>
        <taxon>Trebouxiophyceae</taxon>
        <taxon>Chlorellales</taxon>
        <taxon>Chlorellaceae</taxon>
        <taxon>Chlorella clade</taxon>
        <taxon>Micractinium</taxon>
    </lineage>
</organism>
<evidence type="ECO:0000256" key="3">
    <source>
        <dbReference type="ARBA" id="ARBA00022454"/>
    </source>
</evidence>
<dbReference type="AlphaFoldDB" id="A0A2P6VHH7"/>
<dbReference type="PANTHER" id="PTHR14513:SF0">
    <property type="entry name" value="PROTECTION OF TELOMERES PROTEIN 1"/>
    <property type="match status" value="1"/>
</dbReference>
<dbReference type="Proteomes" id="UP000239649">
    <property type="component" value="Unassembled WGS sequence"/>
</dbReference>
<dbReference type="STRING" id="554055.A0A2P6VHH7"/>
<feature type="domain" description="Telomeric single stranded DNA binding POT1/Cdc13" evidence="11">
    <location>
        <begin position="169"/>
        <end position="309"/>
    </location>
</feature>
<dbReference type="OrthoDB" id="2186770at2759"/>
<sequence length="729" mass="80114">MPTLQPSSITDALFGTRSHTEGAQYQKPRKIPLRIEPKTYFANERTFLAWLGMATTLGTVSTAIAGFAIEDGKERKGGISQGTVELITLTLLPLSVAMIAYALFTFYWRSEFIRRKQVGFFDDKVGPITLAIVVMISLTAIMIAAIKDLIFNHKAPGQRAAAMPGGYIYLQLAEAVERIGAAVNIWAVVAESSVPRATRGTDMVVNLTLVDPSTDDLALPAGIELLCFAASADELPTVHRPGDIIRLHRVKINRFQEKPQLLGKVGFRGGGFSFCLFDGQTPLPAAVPAPPGALAQPPRVPLAPYQHSSQHYHSDELEERVLGGLLRYQHTLSAAQLRGNTTYLRRLRDVRPKEFFDATARVLAVDGSDPQLRLLHIWDGSDAIPFPTECDTREEELEGMRGPERQQAQSFFSQLRPFALPLEDMPAEQLRSLPLLGTALPVVFPKEGVAPPPVGAWVKFRNLAARVVTGLLQAQFHRNSRWSLWQDEAGQGELAEEYTLRLADNQVSAWAPNPRDAPGELLALSRPVGHPDRAYSTLRQLLLDTSAGVPRKYRVLARLVDYVPQHPAQMCHPAVAAGLPDALPGQWLYTLKLLLEDGTAQLDAILFGPDGDTFLEGLPARDLAANAAAAQEVQLRLARLKGLDCQRMGGPWMELTLKAYFTDPAHPWQTRQYRIIDTALTPAAAGAVNGVEAAQQQPVQQQAEQQQQQAEQQQQQAERQQQQPDEGAG</sequence>
<dbReference type="GO" id="GO:0098505">
    <property type="term" value="F:G-rich strand telomeric DNA binding"/>
    <property type="evidence" value="ECO:0007669"/>
    <property type="project" value="TreeGrafter"/>
</dbReference>
<reference evidence="12 13" key="1">
    <citation type="journal article" date="2018" name="Plant J.">
        <title>Genome sequences of Chlorella sorokiniana UTEX 1602 and Micractinium conductrix SAG 241.80: implications to maltose excretion by a green alga.</title>
        <authorList>
            <person name="Arriola M.B."/>
            <person name="Velmurugan N."/>
            <person name="Zhang Y."/>
            <person name="Plunkett M.H."/>
            <person name="Hondzo H."/>
            <person name="Barney B.M."/>
        </authorList>
    </citation>
    <scope>NUCLEOTIDE SEQUENCE [LARGE SCALE GENOMIC DNA]</scope>
    <source>
        <strain evidence="12 13">SAG 241.80</strain>
    </source>
</reference>
<dbReference type="InterPro" id="IPR003807">
    <property type="entry name" value="DUF202"/>
</dbReference>
<keyword evidence="4 10" id="KW-0812">Transmembrane</keyword>
<keyword evidence="5" id="KW-0779">Telomere</keyword>
<dbReference type="Pfam" id="PF02765">
    <property type="entry name" value="POT1"/>
    <property type="match status" value="1"/>
</dbReference>
<feature type="transmembrane region" description="Helical" evidence="10">
    <location>
        <begin position="47"/>
        <end position="69"/>
    </location>
</feature>
<dbReference type="InterPro" id="IPR011564">
    <property type="entry name" value="Telomer_end-bd_POT1/Cdc13"/>
</dbReference>
<protein>
    <submittedName>
        <fullName evidence="12">Protection of telomeres 1</fullName>
    </submittedName>
</protein>
<dbReference type="GO" id="GO:0012505">
    <property type="term" value="C:endomembrane system"/>
    <property type="evidence" value="ECO:0007669"/>
    <property type="project" value="UniProtKB-SubCell"/>
</dbReference>
<dbReference type="PANTHER" id="PTHR14513">
    <property type="entry name" value="PROTECTION OF TELOMERES 1"/>
    <property type="match status" value="1"/>
</dbReference>
<keyword evidence="3" id="KW-0158">Chromosome</keyword>
<evidence type="ECO:0000256" key="8">
    <source>
        <dbReference type="ARBA" id="ARBA00023136"/>
    </source>
</evidence>
<feature type="compositionally biased region" description="Low complexity" evidence="9">
    <location>
        <begin position="692"/>
        <end position="723"/>
    </location>
</feature>